<dbReference type="InterPro" id="IPR008630">
    <property type="entry name" value="Glyco_trans_34"/>
</dbReference>
<protein>
    <recommendedName>
        <fullName evidence="6">Nucleotide-diphospho-sugar transferase domain-containing protein</fullName>
    </recommendedName>
</protein>
<dbReference type="Pfam" id="PF05637">
    <property type="entry name" value="Glyco_transf_34"/>
    <property type="match status" value="1"/>
</dbReference>
<gene>
    <name evidence="4" type="ORF">KFE25_013400</name>
</gene>
<evidence type="ECO:0000313" key="4">
    <source>
        <dbReference type="EMBL" id="KAG8468317.1"/>
    </source>
</evidence>
<dbReference type="Proteomes" id="UP000751190">
    <property type="component" value="Unassembled WGS sequence"/>
</dbReference>
<dbReference type="InterPro" id="IPR029044">
    <property type="entry name" value="Nucleotide-diphossugar_trans"/>
</dbReference>
<proteinExistence type="inferred from homology"/>
<dbReference type="Gene3D" id="3.90.550.10">
    <property type="entry name" value="Spore Coat Polysaccharide Biosynthesis Protein SpsA, Chain A"/>
    <property type="match status" value="1"/>
</dbReference>
<reference evidence="4" key="1">
    <citation type="submission" date="2021-05" db="EMBL/GenBank/DDBJ databases">
        <title>The genome of the haptophyte Pavlova lutheri (Diacronema luteri, Pavlovales) - a model for lipid biosynthesis in eukaryotic algae.</title>
        <authorList>
            <person name="Hulatt C.J."/>
            <person name="Posewitz M.C."/>
        </authorList>
    </citation>
    <scope>NUCLEOTIDE SEQUENCE</scope>
    <source>
        <strain evidence="4">NIVA-4/92</strain>
    </source>
</reference>
<comment type="similarity">
    <text evidence="1">Belongs to the glycosyltransferase 34 family.</text>
</comment>
<keyword evidence="2" id="KW-0328">Glycosyltransferase</keyword>
<accession>A0A8J5XTW2</accession>
<comment type="caution">
    <text evidence="4">The sequence shown here is derived from an EMBL/GenBank/DDBJ whole genome shotgun (WGS) entry which is preliminary data.</text>
</comment>
<dbReference type="EMBL" id="JAGTXO010000004">
    <property type="protein sequence ID" value="KAG8468317.1"/>
    <property type="molecule type" value="Genomic_DNA"/>
</dbReference>
<evidence type="ECO:0000256" key="1">
    <source>
        <dbReference type="ARBA" id="ARBA00005664"/>
    </source>
</evidence>
<evidence type="ECO:0008006" key="6">
    <source>
        <dbReference type="Google" id="ProtNLM"/>
    </source>
</evidence>
<dbReference type="AlphaFoldDB" id="A0A8J5XTW2"/>
<evidence type="ECO:0000313" key="5">
    <source>
        <dbReference type="Proteomes" id="UP000751190"/>
    </source>
</evidence>
<sequence>MVGRPPGDRRYSWTLCAICACGLLECALICAARADWGRAGRAKPRAVCEQLAAGAPPRPATVFPGRDKRLALATSYDLAYKALARVSVQNKRAYAMRHGLSLFVLGPASLACDRPASWSKVLAVKAALDAGHEWAMWMDADAVFANLSATLDDAAHAHVSRAMRSPRTWLVLSRDAASGSRINNGVFLLRRGANADAFLAAVWNATLFLSDTPGVRNSRHGDQRAFEHALDAMGSPSEPPTRRALTRLKRTDAPVAYVPQREINSYPATYAPGDLVVHIAGCLAGARRTRAQCAAELARWAAVDDAMVG</sequence>
<dbReference type="GO" id="GO:0016757">
    <property type="term" value="F:glycosyltransferase activity"/>
    <property type="evidence" value="ECO:0007669"/>
    <property type="project" value="UniProtKB-KW"/>
</dbReference>
<dbReference type="PANTHER" id="PTHR31306:SF4">
    <property type="entry name" value="ALPHA-1,2-GALACTOSYLTRANSFERASE"/>
    <property type="match status" value="1"/>
</dbReference>
<evidence type="ECO:0000256" key="2">
    <source>
        <dbReference type="ARBA" id="ARBA00022676"/>
    </source>
</evidence>
<name>A0A8J5XTW2_DIALT</name>
<dbReference type="PANTHER" id="PTHR31306">
    <property type="entry name" value="ALPHA-1,6-MANNOSYLTRANSFERASE MNN11-RELATED"/>
    <property type="match status" value="1"/>
</dbReference>
<evidence type="ECO:0000256" key="3">
    <source>
        <dbReference type="ARBA" id="ARBA00022679"/>
    </source>
</evidence>
<dbReference type="PROSITE" id="PS51257">
    <property type="entry name" value="PROKAR_LIPOPROTEIN"/>
    <property type="match status" value="1"/>
</dbReference>
<keyword evidence="5" id="KW-1185">Reference proteome</keyword>
<dbReference type="GO" id="GO:0000139">
    <property type="term" value="C:Golgi membrane"/>
    <property type="evidence" value="ECO:0007669"/>
    <property type="project" value="TreeGrafter"/>
</dbReference>
<keyword evidence="3" id="KW-0808">Transferase</keyword>
<dbReference type="OrthoDB" id="407658at2759"/>
<organism evidence="4 5">
    <name type="scientific">Diacronema lutheri</name>
    <name type="common">Unicellular marine alga</name>
    <name type="synonym">Monochrysis lutheri</name>
    <dbReference type="NCBI Taxonomy" id="2081491"/>
    <lineage>
        <taxon>Eukaryota</taxon>
        <taxon>Haptista</taxon>
        <taxon>Haptophyta</taxon>
        <taxon>Pavlovophyceae</taxon>
        <taxon>Pavlovales</taxon>
        <taxon>Pavlovaceae</taxon>
        <taxon>Diacronema</taxon>
    </lineage>
</organism>
<dbReference type="GO" id="GO:0006487">
    <property type="term" value="P:protein N-linked glycosylation"/>
    <property type="evidence" value="ECO:0007669"/>
    <property type="project" value="TreeGrafter"/>
</dbReference>